<name>A0A085MCF4_9BILA</name>
<dbReference type="EMBL" id="KL363204">
    <property type="protein sequence ID" value="KFD54900.1"/>
    <property type="molecule type" value="Genomic_DNA"/>
</dbReference>
<evidence type="ECO:0000313" key="7">
    <source>
        <dbReference type="EMBL" id="KFD54900.1"/>
    </source>
</evidence>
<sequence length="657" mass="73967">ELALATLSGGTLPCFQEGCLTSRRHYCAASLFGYQRVAMYSLKLLLHLIASICVVSICMASGKFVCPIDLSPPKYSGYITSDNKCVSFIPKNEIPDCGRHLHECLQQFCATEFPVGRLMHWDPKDISSIRDPKMIKWKEAIKILNGRILLNRVTFTSRRQGQRGAWTTFDCMNFETFCGEICLPVEHCSWFTNGWFWHFGRWHDYYITSEFLKDLTSQWYQQHLSTIRLPACRNIILYKSGEKTPKIDGLYICTDKDFDYFACQHNKSAACEMKAEKKCHYSPQHKECRLWKYKIIAPPSKYGIPCEKQSEEKCTCPCTGEPQEWQPWSATCGVMRRSRMKPKDRTQVDCKQSPDRCCKEEETKVGEDCKNYAFNTSINLREKTCKNGIKGVDASGHLDCVCDAGFTGVLCDTAINNCVSNPCRNGATCESVKRVFVCHCKPGWTGDLCDKRREECKEGTCLHGGTCVRSGGASYCKCPEGYGGTACEYPVRWCDEDTCHGRGDCANITHLRSFKCHCYNNFTGTRCEEIAQLPQGEVVVVEIDPGLRVWLIVVVLLIVLLERHILLERREDEGEGIYQVHMAVTEQAGRANPASLLAKRQRAGSLSEHGVHPSRVAVLSSPTGHGSLSVRALCLLRKLQAAESLMLNENVLAVKGM</sequence>
<protein>
    <recommendedName>
        <fullName evidence="6">EGF-like domain-containing protein</fullName>
    </recommendedName>
</protein>
<dbReference type="Proteomes" id="UP000030764">
    <property type="component" value="Unassembled WGS sequence"/>
</dbReference>
<dbReference type="InterPro" id="IPR000742">
    <property type="entry name" value="EGF"/>
</dbReference>
<organism evidence="7 8">
    <name type="scientific">Trichuris suis</name>
    <name type="common">pig whipworm</name>
    <dbReference type="NCBI Taxonomy" id="68888"/>
    <lineage>
        <taxon>Eukaryota</taxon>
        <taxon>Metazoa</taxon>
        <taxon>Ecdysozoa</taxon>
        <taxon>Nematoda</taxon>
        <taxon>Enoplea</taxon>
        <taxon>Dorylaimia</taxon>
        <taxon>Trichinellida</taxon>
        <taxon>Trichuridae</taxon>
        <taxon>Trichuris</taxon>
    </lineage>
</organism>
<dbReference type="CDD" id="cd00054">
    <property type="entry name" value="EGF_CA"/>
    <property type="match status" value="2"/>
</dbReference>
<comment type="caution">
    <text evidence="5">Lacks conserved residue(s) required for the propagation of feature annotation.</text>
</comment>
<dbReference type="Gene3D" id="2.10.25.10">
    <property type="entry name" value="Laminin"/>
    <property type="match status" value="3"/>
</dbReference>
<evidence type="ECO:0000259" key="6">
    <source>
        <dbReference type="PROSITE" id="PS50026"/>
    </source>
</evidence>
<evidence type="ECO:0000256" key="2">
    <source>
        <dbReference type="ARBA" id="ARBA00022737"/>
    </source>
</evidence>
<reference evidence="7 8" key="1">
    <citation type="journal article" date="2014" name="Nat. Genet.">
        <title>Genome and transcriptome of the porcine whipworm Trichuris suis.</title>
        <authorList>
            <person name="Jex A.R."/>
            <person name="Nejsum P."/>
            <person name="Schwarz E.M."/>
            <person name="Hu L."/>
            <person name="Young N.D."/>
            <person name="Hall R.S."/>
            <person name="Korhonen P.K."/>
            <person name="Liao S."/>
            <person name="Thamsborg S."/>
            <person name="Xia J."/>
            <person name="Xu P."/>
            <person name="Wang S."/>
            <person name="Scheerlinck J.P."/>
            <person name="Hofmann A."/>
            <person name="Sternberg P.W."/>
            <person name="Wang J."/>
            <person name="Gasser R.B."/>
        </authorList>
    </citation>
    <scope>NUCLEOTIDE SEQUENCE [LARGE SCALE GENOMIC DNA]</scope>
    <source>
        <strain evidence="7">DCEP-RM93M</strain>
    </source>
</reference>
<dbReference type="SMART" id="SM00181">
    <property type="entry name" value="EGF"/>
    <property type="match status" value="4"/>
</dbReference>
<evidence type="ECO:0000313" key="8">
    <source>
        <dbReference type="Proteomes" id="UP000030764"/>
    </source>
</evidence>
<feature type="disulfide bond" evidence="5">
    <location>
        <begin position="518"/>
        <end position="527"/>
    </location>
</feature>
<feature type="domain" description="EGF-like" evidence="6">
    <location>
        <begin position="414"/>
        <end position="450"/>
    </location>
</feature>
<feature type="disulfide bond" evidence="5">
    <location>
        <begin position="499"/>
        <end position="516"/>
    </location>
</feature>
<evidence type="ECO:0000256" key="5">
    <source>
        <dbReference type="PROSITE-ProRule" id="PRU00076"/>
    </source>
</evidence>
<dbReference type="SUPFAM" id="SSF57196">
    <property type="entry name" value="EGF/Laminin"/>
    <property type="match status" value="3"/>
</dbReference>
<accession>A0A085MCF4</accession>
<feature type="disulfide bond" evidence="5">
    <location>
        <begin position="478"/>
        <end position="487"/>
    </location>
</feature>
<dbReference type="PROSITE" id="PS50026">
    <property type="entry name" value="EGF_3"/>
    <property type="match status" value="3"/>
</dbReference>
<evidence type="ECO:0000256" key="4">
    <source>
        <dbReference type="ARBA" id="ARBA00023180"/>
    </source>
</evidence>
<feature type="non-terminal residue" evidence="7">
    <location>
        <position position="657"/>
    </location>
</feature>
<proteinExistence type="predicted"/>
<evidence type="ECO:0000256" key="3">
    <source>
        <dbReference type="ARBA" id="ARBA00023157"/>
    </source>
</evidence>
<dbReference type="Pfam" id="PF00008">
    <property type="entry name" value="EGF"/>
    <property type="match status" value="2"/>
</dbReference>
<keyword evidence="2" id="KW-0677">Repeat</keyword>
<dbReference type="PANTHER" id="PTHR24033">
    <property type="entry name" value="EGF-LIKE DOMAIN-CONTAINING PROTEIN"/>
    <property type="match status" value="1"/>
</dbReference>
<dbReference type="GO" id="GO:0005509">
    <property type="term" value="F:calcium ion binding"/>
    <property type="evidence" value="ECO:0007669"/>
    <property type="project" value="InterPro"/>
</dbReference>
<dbReference type="PROSITE" id="PS00022">
    <property type="entry name" value="EGF_1"/>
    <property type="match status" value="4"/>
</dbReference>
<gene>
    <name evidence="7" type="ORF">M513_04334</name>
</gene>
<dbReference type="FunFam" id="2.10.25.10:FF:000472">
    <property type="entry name" value="Uncharacterized protein, isoform A"/>
    <property type="match status" value="1"/>
</dbReference>
<dbReference type="PROSITE" id="PS01186">
    <property type="entry name" value="EGF_2"/>
    <property type="match status" value="3"/>
</dbReference>
<keyword evidence="1" id="KW-0732">Signal</keyword>
<keyword evidence="5" id="KW-0245">EGF-like domain</keyword>
<feature type="non-terminal residue" evidence="7">
    <location>
        <position position="1"/>
    </location>
</feature>
<dbReference type="AlphaFoldDB" id="A0A085MCF4"/>
<keyword evidence="3 5" id="KW-1015">Disulfide bond</keyword>
<feature type="disulfide bond" evidence="5">
    <location>
        <begin position="440"/>
        <end position="449"/>
    </location>
</feature>
<dbReference type="SMART" id="SM00179">
    <property type="entry name" value="EGF_CA"/>
    <property type="match status" value="3"/>
</dbReference>
<feature type="domain" description="EGF-like" evidence="6">
    <location>
        <begin position="452"/>
        <end position="488"/>
    </location>
</feature>
<evidence type="ECO:0000256" key="1">
    <source>
        <dbReference type="ARBA" id="ARBA00022729"/>
    </source>
</evidence>
<feature type="domain" description="EGF-like" evidence="6">
    <location>
        <begin position="490"/>
        <end position="528"/>
    </location>
</feature>
<dbReference type="PANTHER" id="PTHR24033:SF151">
    <property type="entry name" value="NOTCH 2"/>
    <property type="match status" value="1"/>
</dbReference>
<dbReference type="InterPro" id="IPR001881">
    <property type="entry name" value="EGF-like_Ca-bd_dom"/>
</dbReference>
<dbReference type="InterPro" id="IPR051830">
    <property type="entry name" value="NOTCH_homolog"/>
</dbReference>
<keyword evidence="8" id="KW-1185">Reference proteome</keyword>
<keyword evidence="4" id="KW-0325">Glycoprotein</keyword>